<evidence type="ECO:0000256" key="2">
    <source>
        <dbReference type="SAM" id="Phobius"/>
    </source>
</evidence>
<keyword evidence="2" id="KW-0472">Membrane</keyword>
<dbReference type="EMBL" id="JAAKYA010000096">
    <property type="protein sequence ID" value="NGO40565.1"/>
    <property type="molecule type" value="Genomic_DNA"/>
</dbReference>
<evidence type="ECO:0000256" key="1">
    <source>
        <dbReference type="SAM" id="MobiDB-lite"/>
    </source>
</evidence>
<feature type="region of interest" description="Disordered" evidence="1">
    <location>
        <begin position="57"/>
        <end position="76"/>
    </location>
</feature>
<evidence type="ECO:0000313" key="3">
    <source>
        <dbReference type="EMBL" id="NGO40565.1"/>
    </source>
</evidence>
<organism evidence="3 4">
    <name type="scientific">Limisphaera ngatamarikiensis</name>
    <dbReference type="NCBI Taxonomy" id="1324935"/>
    <lineage>
        <taxon>Bacteria</taxon>
        <taxon>Pseudomonadati</taxon>
        <taxon>Verrucomicrobiota</taxon>
        <taxon>Verrucomicrobiia</taxon>
        <taxon>Limisphaerales</taxon>
        <taxon>Limisphaeraceae</taxon>
        <taxon>Limisphaera</taxon>
    </lineage>
</organism>
<dbReference type="AlphaFoldDB" id="A0A6M1RVH1"/>
<comment type="caution">
    <text evidence="3">The sequence shown here is derived from an EMBL/GenBank/DDBJ whole genome shotgun (WGS) entry which is preliminary data.</text>
</comment>
<proteinExistence type="predicted"/>
<feature type="transmembrane region" description="Helical" evidence="2">
    <location>
        <begin position="198"/>
        <end position="219"/>
    </location>
</feature>
<feature type="region of interest" description="Disordered" evidence="1">
    <location>
        <begin position="231"/>
        <end position="257"/>
    </location>
</feature>
<dbReference type="Pfam" id="PF03929">
    <property type="entry name" value="PepSY_TM"/>
    <property type="match status" value="1"/>
</dbReference>
<feature type="transmembrane region" description="Helical" evidence="2">
    <location>
        <begin position="21"/>
        <end position="42"/>
    </location>
</feature>
<feature type="compositionally biased region" description="Basic and acidic residues" evidence="1">
    <location>
        <begin position="57"/>
        <end position="67"/>
    </location>
</feature>
<reference evidence="3 4" key="1">
    <citation type="submission" date="2020-02" db="EMBL/GenBank/DDBJ databases">
        <title>Draft genome sequence of Limisphaera ngatamarikiensis NGM72.4T, a thermophilic Verrucomicrobia grouped in subdivision 3.</title>
        <authorList>
            <person name="Carere C.R."/>
            <person name="Steen J."/>
            <person name="Hugenholtz P."/>
            <person name="Stott M.B."/>
        </authorList>
    </citation>
    <scope>NUCLEOTIDE SEQUENCE [LARGE SCALE GENOMIC DNA]</scope>
    <source>
        <strain evidence="3 4">NGM72.4</strain>
    </source>
</reference>
<protein>
    <submittedName>
        <fullName evidence="3">PepSY domain-containing protein</fullName>
    </submittedName>
</protein>
<gene>
    <name evidence="3" type="ORF">G4L39_14345</name>
</gene>
<accession>A0A6M1RVH1</accession>
<feature type="compositionally biased region" description="Polar residues" evidence="1">
    <location>
        <begin position="231"/>
        <end position="246"/>
    </location>
</feature>
<dbReference type="RefSeq" id="WP_165109282.1">
    <property type="nucleotide sequence ID" value="NZ_JAAKYA010000096.1"/>
</dbReference>
<keyword evidence="4" id="KW-1185">Reference proteome</keyword>
<dbReference type="InterPro" id="IPR005625">
    <property type="entry name" value="PepSY-ass_TM"/>
</dbReference>
<keyword evidence="2" id="KW-0812">Transmembrane</keyword>
<keyword evidence="2" id="KW-1133">Transmembrane helix</keyword>
<dbReference type="PANTHER" id="PTHR34219">
    <property type="entry name" value="IRON-REGULATED INNER MEMBRANE PROTEIN-RELATED"/>
    <property type="match status" value="1"/>
</dbReference>
<name>A0A6M1RVH1_9BACT</name>
<feature type="compositionally biased region" description="Basic and acidic residues" evidence="1">
    <location>
        <begin position="248"/>
        <end position="257"/>
    </location>
</feature>
<sequence>MNAPLQPKHRWLIRMRLWHRWIGVVAALFMLIFSTTGIILNYKKPILGTLGLLPGAQKEDGSQKTEKTPFTNLGANPTTHAVRGAGQQTNLHLTTATHLDQWPVSAQTALAMAQTLWGDTRLEKLELKTEDGRWTWKIKHPDGAELLMDAATGEFYVKGRYEKVVRSDPTGAIVRQTDWGKVLLDLHTGKIAGEWGKALMTLAGALLMFLTVSGLYVWLKPLLVRKQQSALRKTQTPPISRPNPTEAQKPEPLHSGP</sequence>
<dbReference type="Proteomes" id="UP000477311">
    <property type="component" value="Unassembled WGS sequence"/>
</dbReference>
<evidence type="ECO:0000313" key="4">
    <source>
        <dbReference type="Proteomes" id="UP000477311"/>
    </source>
</evidence>